<organism evidence="2 3">
    <name type="scientific">Providencia stuartii ATCC 25827</name>
    <dbReference type="NCBI Taxonomy" id="471874"/>
    <lineage>
        <taxon>Bacteria</taxon>
        <taxon>Pseudomonadati</taxon>
        <taxon>Pseudomonadota</taxon>
        <taxon>Gammaproteobacteria</taxon>
        <taxon>Enterobacterales</taxon>
        <taxon>Morganellaceae</taxon>
        <taxon>Providencia</taxon>
    </lineage>
</organism>
<gene>
    <name evidence="2" type="ORF">PROSTU_03313</name>
</gene>
<dbReference type="InterPro" id="IPR012337">
    <property type="entry name" value="RNaseH-like_sf"/>
</dbReference>
<dbReference type="PANTHER" id="PTHR47515:SF1">
    <property type="entry name" value="BLR2054 PROTEIN"/>
    <property type="match status" value="1"/>
</dbReference>
<dbReference type="Pfam" id="PF00665">
    <property type="entry name" value="rve"/>
    <property type="match status" value="1"/>
</dbReference>
<name>A0AA87CUY8_PROST</name>
<comment type="caution">
    <text evidence="2">The sequence shown here is derived from an EMBL/GenBank/DDBJ whole genome shotgun (WGS) entry which is preliminary data.</text>
</comment>
<proteinExistence type="predicted"/>
<dbReference type="PROSITE" id="PS50994">
    <property type="entry name" value="INTEGRASE"/>
    <property type="match status" value="1"/>
</dbReference>
<dbReference type="AlphaFoldDB" id="A0AA87CUY8"/>
<dbReference type="Gene3D" id="3.30.420.10">
    <property type="entry name" value="Ribonuclease H-like superfamily/Ribonuclease H"/>
    <property type="match status" value="1"/>
</dbReference>
<dbReference type="EMBL" id="ABJD02000101">
    <property type="protein sequence ID" value="EDU60108.1"/>
    <property type="molecule type" value="Genomic_DNA"/>
</dbReference>
<dbReference type="GO" id="GO:0015074">
    <property type="term" value="P:DNA integration"/>
    <property type="evidence" value="ECO:0007669"/>
    <property type="project" value="InterPro"/>
</dbReference>
<reference evidence="3" key="1">
    <citation type="submission" date="2008-04" db="EMBL/GenBank/DDBJ databases">
        <title>Draft genome sequence of Providencia stuartii (ATCC 25827).</title>
        <authorList>
            <person name="Sudarsanam P."/>
            <person name="Ley R."/>
            <person name="Guruge J."/>
            <person name="Turnbaugh P.J."/>
            <person name="Mahowald M."/>
            <person name="Liep D."/>
            <person name="Gordon J."/>
        </authorList>
    </citation>
    <scope>NUCLEOTIDE SEQUENCE [LARGE SCALE GENOMIC DNA]</scope>
    <source>
        <strain evidence="3">ATCC 25827</strain>
    </source>
</reference>
<evidence type="ECO:0000313" key="2">
    <source>
        <dbReference type="EMBL" id="EDU60108.1"/>
    </source>
</evidence>
<dbReference type="GO" id="GO:0003676">
    <property type="term" value="F:nucleic acid binding"/>
    <property type="evidence" value="ECO:0007669"/>
    <property type="project" value="InterPro"/>
</dbReference>
<accession>A0AA87CUY8</accession>
<feature type="domain" description="Integrase catalytic" evidence="1">
    <location>
        <begin position="2"/>
        <end position="102"/>
    </location>
</feature>
<dbReference type="SUPFAM" id="SSF53098">
    <property type="entry name" value="Ribonuclease H-like"/>
    <property type="match status" value="1"/>
</dbReference>
<reference evidence="2 3" key="3">
    <citation type="submission" date="2008-05" db="EMBL/GenBank/DDBJ databases">
        <authorList>
            <person name="Fulton L."/>
            <person name="Clifton S."/>
            <person name="Fulton B."/>
            <person name="Xu J."/>
            <person name="Minx P."/>
            <person name="Pepin K.H."/>
            <person name="Johnson M."/>
            <person name="Thiruvilangam P."/>
            <person name="Bhonagiri V."/>
            <person name="Nash W.E."/>
            <person name="Mardis E.R."/>
            <person name="Wilson R.K."/>
        </authorList>
    </citation>
    <scope>NUCLEOTIDE SEQUENCE [LARGE SCALE GENOMIC DNA]</scope>
    <source>
        <strain evidence="2 3">ATCC 25827</strain>
    </source>
</reference>
<protein>
    <recommendedName>
        <fullName evidence="1">Integrase catalytic domain-containing protein</fullName>
    </recommendedName>
</protein>
<dbReference type="InterPro" id="IPR036397">
    <property type="entry name" value="RNaseH_sf"/>
</dbReference>
<evidence type="ECO:0000259" key="1">
    <source>
        <dbReference type="PROSITE" id="PS50994"/>
    </source>
</evidence>
<evidence type="ECO:0000313" key="3">
    <source>
        <dbReference type="Proteomes" id="UP000004506"/>
    </source>
</evidence>
<dbReference type="Proteomes" id="UP000004506">
    <property type="component" value="Unassembled WGS sequence"/>
</dbReference>
<dbReference type="InterPro" id="IPR001584">
    <property type="entry name" value="Integrase_cat-core"/>
</dbReference>
<dbReference type="PANTHER" id="PTHR47515">
    <property type="entry name" value="LOW CALCIUM RESPONSE LOCUS PROTEIN T"/>
    <property type="match status" value="1"/>
</dbReference>
<reference evidence="3" key="2">
    <citation type="submission" date="2008-04" db="EMBL/GenBank/DDBJ databases">
        <title>Draft genome sequence of Providencia stuartii(ATCC 25827).</title>
        <authorList>
            <person name="Sudarsanam P."/>
            <person name="Ley R."/>
            <person name="Guruge J."/>
            <person name="Turnbaugh P.J."/>
            <person name="Mahowald M."/>
            <person name="Liep D."/>
            <person name="Gordon J."/>
        </authorList>
    </citation>
    <scope>NUCLEOTIDE SEQUENCE [LARGE SCALE GENOMIC DNA]</scope>
    <source>
        <strain evidence="3">ATCC 25827</strain>
    </source>
</reference>
<sequence length="102" mass="11673">MIEKIPNVQWALDFVHDSLYCGKRFRTLNIIDEGTRECLAIEVDTSLPAERVIKVLERLKVDRGVPKQIRVDNGPELISTNLLNYCTNNQIELCHTQPGKPQ</sequence>